<evidence type="ECO:0000313" key="3">
    <source>
        <dbReference type="Proteomes" id="UP000075714"/>
    </source>
</evidence>
<reference evidence="3" key="1">
    <citation type="journal article" date="2016" name="Nat. Commun.">
        <title>The Gonium pectorale genome demonstrates co-option of cell cycle regulation during the evolution of multicellularity.</title>
        <authorList>
            <person name="Hanschen E.R."/>
            <person name="Marriage T.N."/>
            <person name="Ferris P.J."/>
            <person name="Hamaji T."/>
            <person name="Toyoda A."/>
            <person name="Fujiyama A."/>
            <person name="Neme R."/>
            <person name="Noguchi H."/>
            <person name="Minakuchi Y."/>
            <person name="Suzuki M."/>
            <person name="Kawai-Toyooka H."/>
            <person name="Smith D.R."/>
            <person name="Sparks H."/>
            <person name="Anderson J."/>
            <person name="Bakaric R."/>
            <person name="Luria V."/>
            <person name="Karger A."/>
            <person name="Kirschner M.W."/>
            <person name="Durand P.M."/>
            <person name="Michod R.E."/>
            <person name="Nozaki H."/>
            <person name="Olson B.J."/>
        </authorList>
    </citation>
    <scope>NUCLEOTIDE SEQUENCE [LARGE SCALE GENOMIC DNA]</scope>
    <source>
        <strain evidence="3">NIES-2863</strain>
    </source>
</reference>
<comment type="caution">
    <text evidence="2">The sequence shown here is derived from an EMBL/GenBank/DDBJ whole genome shotgun (WGS) entry which is preliminary data.</text>
</comment>
<proteinExistence type="predicted"/>
<dbReference type="EMBL" id="LSYV01000040">
    <property type="protein sequence ID" value="KXZ46982.1"/>
    <property type="molecule type" value="Genomic_DNA"/>
</dbReference>
<keyword evidence="1" id="KW-0812">Transmembrane</keyword>
<evidence type="ECO:0000313" key="2">
    <source>
        <dbReference type="EMBL" id="KXZ46982.1"/>
    </source>
</evidence>
<gene>
    <name evidence="2" type="ORF">GPECTOR_39g476</name>
</gene>
<name>A0A150GAW7_GONPE</name>
<dbReference type="Proteomes" id="UP000075714">
    <property type="component" value="Unassembled WGS sequence"/>
</dbReference>
<protein>
    <submittedName>
        <fullName evidence="2">Uncharacterized protein</fullName>
    </submittedName>
</protein>
<keyword evidence="1" id="KW-1133">Transmembrane helix</keyword>
<organism evidence="2 3">
    <name type="scientific">Gonium pectorale</name>
    <name type="common">Green alga</name>
    <dbReference type="NCBI Taxonomy" id="33097"/>
    <lineage>
        <taxon>Eukaryota</taxon>
        <taxon>Viridiplantae</taxon>
        <taxon>Chlorophyta</taxon>
        <taxon>core chlorophytes</taxon>
        <taxon>Chlorophyceae</taxon>
        <taxon>CS clade</taxon>
        <taxon>Chlamydomonadales</taxon>
        <taxon>Volvocaceae</taxon>
        <taxon>Gonium</taxon>
    </lineage>
</organism>
<keyword evidence="3" id="KW-1185">Reference proteome</keyword>
<dbReference type="AlphaFoldDB" id="A0A150GAW7"/>
<evidence type="ECO:0000256" key="1">
    <source>
        <dbReference type="SAM" id="Phobius"/>
    </source>
</evidence>
<keyword evidence="1" id="KW-0472">Membrane</keyword>
<feature type="transmembrane region" description="Helical" evidence="1">
    <location>
        <begin position="21"/>
        <end position="38"/>
    </location>
</feature>
<sequence length="72" mass="8735">MRAVLRRIRVFHRPVWTLRTLVSVFYQTFYVSAMGLFLENINCHWLAPTDSKYKRGFMDKYQDHRKRPGVVM</sequence>
<accession>A0A150GAW7</accession>